<protein>
    <submittedName>
        <fullName evidence="7">LysE family translocator protein</fullName>
    </submittedName>
</protein>
<dbReference type="PANTHER" id="PTHR30086:SF20">
    <property type="entry name" value="ARGININE EXPORTER PROTEIN ARGO-RELATED"/>
    <property type="match status" value="1"/>
</dbReference>
<feature type="transmembrane region" description="Helical" evidence="6">
    <location>
        <begin position="114"/>
        <end position="138"/>
    </location>
</feature>
<dbReference type="InterPro" id="IPR001123">
    <property type="entry name" value="LeuE-type"/>
</dbReference>
<evidence type="ECO:0000256" key="3">
    <source>
        <dbReference type="ARBA" id="ARBA00022692"/>
    </source>
</evidence>
<feature type="transmembrane region" description="Helical" evidence="6">
    <location>
        <begin position="150"/>
        <end position="170"/>
    </location>
</feature>
<keyword evidence="2" id="KW-1003">Cell membrane</keyword>
<keyword evidence="3 6" id="KW-0812">Transmembrane</keyword>
<accession>A0ABR4WF85</accession>
<keyword evidence="5 6" id="KW-0472">Membrane</keyword>
<evidence type="ECO:0000256" key="2">
    <source>
        <dbReference type="ARBA" id="ARBA00022475"/>
    </source>
</evidence>
<dbReference type="Pfam" id="PF01810">
    <property type="entry name" value="LysE"/>
    <property type="match status" value="1"/>
</dbReference>
<gene>
    <name evidence="7" type="ORF">T9A_00530</name>
</gene>
<evidence type="ECO:0000256" key="4">
    <source>
        <dbReference type="ARBA" id="ARBA00022989"/>
    </source>
</evidence>
<evidence type="ECO:0000256" key="1">
    <source>
        <dbReference type="ARBA" id="ARBA00004651"/>
    </source>
</evidence>
<evidence type="ECO:0000313" key="7">
    <source>
        <dbReference type="EMBL" id="KGD62239.1"/>
    </source>
</evidence>
<evidence type="ECO:0000256" key="5">
    <source>
        <dbReference type="ARBA" id="ARBA00023136"/>
    </source>
</evidence>
<dbReference type="Proteomes" id="UP000029443">
    <property type="component" value="Unassembled WGS sequence"/>
</dbReference>
<feature type="transmembrane region" description="Helical" evidence="6">
    <location>
        <begin position="73"/>
        <end position="93"/>
    </location>
</feature>
<feature type="transmembrane region" description="Helical" evidence="6">
    <location>
        <begin position="6"/>
        <end position="30"/>
    </location>
</feature>
<evidence type="ECO:0000256" key="6">
    <source>
        <dbReference type="SAM" id="Phobius"/>
    </source>
</evidence>
<proteinExistence type="predicted"/>
<dbReference type="EMBL" id="ARXU01000002">
    <property type="protein sequence ID" value="KGD62239.1"/>
    <property type="molecule type" value="Genomic_DNA"/>
</dbReference>
<comment type="caution">
    <text evidence="7">The sequence shown here is derived from an EMBL/GenBank/DDBJ whole genome shotgun (WGS) entry which is preliminary data.</text>
</comment>
<keyword evidence="8" id="KW-1185">Reference proteome</keyword>
<keyword evidence="4 6" id="KW-1133">Transmembrane helix</keyword>
<sequence>MAMDGYGLLLLMPVMMVLAALPSTSVALVVVRSARLGLSQGLWVAAGIVVADLLFAALALWGMSELAQQLGGLFALVRIAAGLWLVWFGINLIRHRGAALQVEPFAGGSRTVSFLAGLAVTLGDIKAIVFYASLFPLFVDMHSPDAMDLVAVLLITVFSVGGIKAVYALLAQRITRHRNPGLQQPLSIVAGGTMIGAGTWLVTRP</sequence>
<dbReference type="PANTHER" id="PTHR30086">
    <property type="entry name" value="ARGININE EXPORTER PROTEIN ARGO"/>
    <property type="match status" value="1"/>
</dbReference>
<reference evidence="7 8" key="1">
    <citation type="submission" date="2012-09" db="EMBL/GenBank/DDBJ databases">
        <title>Genome Sequence of alkane-degrading Bacterium Alcanivorax jadensis T9.</title>
        <authorList>
            <person name="Lai Q."/>
            <person name="Shao Z."/>
        </authorList>
    </citation>
    <scope>NUCLEOTIDE SEQUENCE [LARGE SCALE GENOMIC DNA]</scope>
    <source>
        <strain evidence="7 8">T9</strain>
    </source>
</reference>
<feature type="transmembrane region" description="Helical" evidence="6">
    <location>
        <begin position="42"/>
        <end position="61"/>
    </location>
</feature>
<organism evidence="7 8">
    <name type="scientific">Alcanivorax jadensis T9</name>
    <dbReference type="NCBI Taxonomy" id="1177181"/>
    <lineage>
        <taxon>Bacteria</taxon>
        <taxon>Pseudomonadati</taxon>
        <taxon>Pseudomonadota</taxon>
        <taxon>Gammaproteobacteria</taxon>
        <taxon>Oceanospirillales</taxon>
        <taxon>Alcanivoracaceae</taxon>
        <taxon>Alcanivorax</taxon>
    </lineage>
</organism>
<name>A0ABR4WF85_9GAMM</name>
<evidence type="ECO:0000313" key="8">
    <source>
        <dbReference type="Proteomes" id="UP000029443"/>
    </source>
</evidence>
<comment type="subcellular location">
    <subcellularLocation>
        <location evidence="1">Cell membrane</location>
        <topology evidence="1">Multi-pass membrane protein</topology>
    </subcellularLocation>
</comment>